<evidence type="ECO:0000259" key="1">
    <source>
        <dbReference type="Pfam" id="PF00534"/>
    </source>
</evidence>
<feature type="domain" description="Glycosyltransferase subfamily 4-like N-terminal" evidence="2">
    <location>
        <begin position="42"/>
        <end position="202"/>
    </location>
</feature>
<dbReference type="EMBL" id="SRSC01000002">
    <property type="protein sequence ID" value="TGU72880.1"/>
    <property type="molecule type" value="Genomic_DNA"/>
</dbReference>
<reference evidence="3 5" key="1">
    <citation type="submission" date="2019-04" db="EMBL/GenBank/DDBJ databases">
        <title>Geobacter oryzae sp. nov., ferric-reducing bacteria isolated from paddy soil.</title>
        <authorList>
            <person name="Xu Z."/>
            <person name="Masuda Y."/>
            <person name="Itoh H."/>
            <person name="Senoo K."/>
        </authorList>
    </citation>
    <scope>NUCLEOTIDE SEQUENCE [LARGE SCALE GENOMIC DNA]</scope>
    <source>
        <strain evidence="3 5">Red111</strain>
    </source>
</reference>
<dbReference type="InterPro" id="IPR028098">
    <property type="entry name" value="Glyco_trans_4-like_N"/>
</dbReference>
<accession>A0A4S1CBW0</accession>
<name>A0A4S1CBW0_9BACT</name>
<dbReference type="SUPFAM" id="SSF53756">
    <property type="entry name" value="UDP-Glycosyltransferase/glycogen phosphorylase"/>
    <property type="match status" value="1"/>
</dbReference>
<dbReference type="EMBL" id="SRSC01000004">
    <property type="protein sequence ID" value="TGU70460.1"/>
    <property type="molecule type" value="Genomic_DNA"/>
</dbReference>
<dbReference type="Proteomes" id="UP000306416">
    <property type="component" value="Unassembled WGS sequence"/>
</dbReference>
<dbReference type="InterPro" id="IPR001296">
    <property type="entry name" value="Glyco_trans_1"/>
</dbReference>
<evidence type="ECO:0000313" key="4">
    <source>
        <dbReference type="EMBL" id="TGU72880.1"/>
    </source>
</evidence>
<dbReference type="Pfam" id="PF00534">
    <property type="entry name" value="Glycos_transf_1"/>
    <property type="match status" value="1"/>
</dbReference>
<feature type="domain" description="Glycosyl transferase family 1" evidence="1">
    <location>
        <begin position="212"/>
        <end position="374"/>
    </location>
</feature>
<organism evidence="3 5">
    <name type="scientific">Geomonas terrae</name>
    <dbReference type="NCBI Taxonomy" id="2562681"/>
    <lineage>
        <taxon>Bacteria</taxon>
        <taxon>Pseudomonadati</taxon>
        <taxon>Thermodesulfobacteriota</taxon>
        <taxon>Desulfuromonadia</taxon>
        <taxon>Geobacterales</taxon>
        <taxon>Geobacteraceae</taxon>
        <taxon>Geomonas</taxon>
    </lineage>
</organism>
<dbReference type="PANTHER" id="PTHR12526:SF630">
    <property type="entry name" value="GLYCOSYLTRANSFERASE"/>
    <property type="match status" value="1"/>
</dbReference>
<evidence type="ECO:0000259" key="2">
    <source>
        <dbReference type="Pfam" id="PF13439"/>
    </source>
</evidence>
<evidence type="ECO:0000313" key="3">
    <source>
        <dbReference type="EMBL" id="TGU70460.1"/>
    </source>
</evidence>
<keyword evidence="3" id="KW-0808">Transferase</keyword>
<keyword evidence="5" id="KW-1185">Reference proteome</keyword>
<protein>
    <submittedName>
        <fullName evidence="3">Glycosyltransferase</fullName>
    </submittedName>
</protein>
<gene>
    <name evidence="4" type="ORF">E4633_11375</name>
    <name evidence="3" type="ORF">E4633_15765</name>
</gene>
<dbReference type="Pfam" id="PF13439">
    <property type="entry name" value="Glyco_transf_4"/>
    <property type="match status" value="1"/>
</dbReference>
<dbReference type="Gene3D" id="3.40.50.2000">
    <property type="entry name" value="Glycogen Phosphorylase B"/>
    <property type="match status" value="2"/>
</dbReference>
<dbReference type="GO" id="GO:0016757">
    <property type="term" value="F:glycosyltransferase activity"/>
    <property type="evidence" value="ECO:0007669"/>
    <property type="project" value="InterPro"/>
</dbReference>
<comment type="caution">
    <text evidence="3">The sequence shown here is derived from an EMBL/GenBank/DDBJ whole genome shotgun (WGS) entry which is preliminary data.</text>
</comment>
<sequence>MSGYSPASFSTRCLLPGRSNGRGMVGSMAPLRILHITHDLAIGGLQQMLVTLCRTADRQAFEFVVLCLRSLGPLAGELGTLGVPVVLLPQPVSPGTDYLSFLKVAKILKQYPVDVIHTHNTQPLLDGTLGSLLSLQKHRIIHTDHAREFPDKARYMFMEWLMSHFVHKVVGVSTHTTANLHAYEKIPDSKLLTIENGVDLERFSCGVDCIQKRRELGVAQDTPLIGVIARLEPVKGVEHLLRAMPAVLGRHPRLTLLIVGDGSIKDFLEQECNRLGISKHVVFTGARGDVPQLLKLLDVYVLPSESEGLPIGILEAMASGCPIVASHVGGVPDVLEHMTSALLVPPADPLKLAEAVSTLLSSGSLREKFARKARSIVIQKFSSEVMTNKYSELYLGGR</sequence>
<proteinExistence type="predicted"/>
<dbReference type="PANTHER" id="PTHR12526">
    <property type="entry name" value="GLYCOSYLTRANSFERASE"/>
    <property type="match status" value="1"/>
</dbReference>
<dbReference type="AlphaFoldDB" id="A0A4S1CBW0"/>
<evidence type="ECO:0000313" key="5">
    <source>
        <dbReference type="Proteomes" id="UP000306416"/>
    </source>
</evidence>